<keyword evidence="1" id="KW-0812">Transmembrane</keyword>
<accession>A0A928TT78</accession>
<feature type="signal peptide" evidence="2">
    <location>
        <begin position="1"/>
        <end position="25"/>
    </location>
</feature>
<keyword evidence="2" id="KW-0732">Signal</keyword>
<protein>
    <submittedName>
        <fullName evidence="3">Uncharacterized protein</fullName>
    </submittedName>
</protein>
<sequence>MNAWKMFLLLGSLVCSFFIVGTASAQMTGMMYGRGTVFADSGQNASGELAAILSEQGARDRSEIDCGNISDEQFEALGDAFMEDAHPGEQHEAMDRMMGGEGSETLRLAHVNMGRAYLGCWAGYSGGILSMPMMGGAGYASFTVPQSARPWGMMQGMNTGFGGMRIGFPWAVWITIVLLWILMFESILILGRKILSKKDRRDRS</sequence>
<dbReference type="AlphaFoldDB" id="A0A928TT78"/>
<evidence type="ECO:0000313" key="3">
    <source>
        <dbReference type="EMBL" id="MBE7524896.1"/>
    </source>
</evidence>
<keyword evidence="1" id="KW-1133">Transmembrane helix</keyword>
<evidence type="ECO:0000256" key="2">
    <source>
        <dbReference type="SAM" id="SignalP"/>
    </source>
</evidence>
<evidence type="ECO:0000256" key="1">
    <source>
        <dbReference type="SAM" id="Phobius"/>
    </source>
</evidence>
<reference evidence="3" key="1">
    <citation type="submission" date="2020-05" db="EMBL/GenBank/DDBJ databases">
        <title>High-Quality Genomes of Partial-Nitritation/Anammox System by Hierarchical Clustering Based Hybrid Assembly.</title>
        <authorList>
            <person name="Liu L."/>
            <person name="Wang Y."/>
            <person name="Che Y."/>
            <person name="Chen Y."/>
            <person name="Xia Y."/>
            <person name="Luo R."/>
            <person name="Cheng S.H."/>
            <person name="Zheng C."/>
            <person name="Zhang T."/>
        </authorList>
    </citation>
    <scope>NUCLEOTIDE SEQUENCE</scope>
    <source>
        <strain evidence="3">H1_PAT1</strain>
    </source>
</reference>
<comment type="caution">
    <text evidence="3">The sequence shown here is derived from an EMBL/GenBank/DDBJ whole genome shotgun (WGS) entry which is preliminary data.</text>
</comment>
<feature type="transmembrane region" description="Helical" evidence="1">
    <location>
        <begin position="170"/>
        <end position="191"/>
    </location>
</feature>
<keyword evidence="1" id="KW-0472">Membrane</keyword>
<gene>
    <name evidence="3" type="ORF">HS096_00645</name>
</gene>
<dbReference type="Proteomes" id="UP000710385">
    <property type="component" value="Unassembled WGS sequence"/>
</dbReference>
<name>A0A928TT78_UNCKA</name>
<feature type="chain" id="PRO_5037886345" evidence="2">
    <location>
        <begin position="26"/>
        <end position="204"/>
    </location>
</feature>
<organism evidence="3 4">
    <name type="scientific">candidate division WWE3 bacterium</name>
    <dbReference type="NCBI Taxonomy" id="2053526"/>
    <lineage>
        <taxon>Bacteria</taxon>
        <taxon>Katanobacteria</taxon>
    </lineage>
</organism>
<proteinExistence type="predicted"/>
<dbReference type="EMBL" id="JABTTY010000001">
    <property type="protein sequence ID" value="MBE7524896.1"/>
    <property type="molecule type" value="Genomic_DNA"/>
</dbReference>
<evidence type="ECO:0000313" key="4">
    <source>
        <dbReference type="Proteomes" id="UP000710385"/>
    </source>
</evidence>